<organism evidence="1 2">
    <name type="scientific">Candidatus Micropelagius thuwalensis</name>
    <dbReference type="NCBI Taxonomy" id="1397666"/>
    <lineage>
        <taxon>Bacteria</taxon>
        <taxon>Pseudomonadati</taxon>
        <taxon>Pseudomonadota</taxon>
        <taxon>Alphaproteobacteria</taxon>
        <taxon>PS1 clade</taxon>
        <taxon>Candidatus Micropelagius</taxon>
    </lineage>
</organism>
<evidence type="ECO:0000313" key="2">
    <source>
        <dbReference type="Proteomes" id="UP000016762"/>
    </source>
</evidence>
<proteinExistence type="predicted"/>
<gene>
    <name evidence="1" type="primary">purC</name>
    <name evidence="1" type="ORF">RS24_00995</name>
</gene>
<dbReference type="RefSeq" id="WP_021777007.1">
    <property type="nucleotide sequence ID" value="NZ_AWXE01000003.1"/>
</dbReference>
<dbReference type="AlphaFoldDB" id="U2WBV8"/>
<evidence type="ECO:0000313" key="1">
    <source>
        <dbReference type="EMBL" id="ERL47054.1"/>
    </source>
</evidence>
<protein>
    <submittedName>
        <fullName evidence="1">Phosphoribosylaminoimidazole-succinocarboxamide synthase 1 protein</fullName>
        <ecNumber evidence="1">6.3.2.6</ecNumber>
    </submittedName>
</protein>
<dbReference type="PATRIC" id="fig|1397666.3.peg.904"/>
<dbReference type="EMBL" id="AWXE01000003">
    <property type="protein sequence ID" value="ERL47054.1"/>
    <property type="molecule type" value="Genomic_DNA"/>
</dbReference>
<sequence>MRKFFILGLFFGVVIGALGAGSFLLSSDAPPKAELSNELPETYDALVSAMSRAGDFVEGHKWYGTEKEQAEAYRHILRILMNSVQESLSDKDFPYFYEINPFSKSGMDNADQRYLSVLINGTGVYRIWGHKGTQVDLSFSVYEEDALSKTLAALNADDMEIAPDGSFELILGGPKVKGNWMPLQKGVKRVLVRQIHSDWATELPGDIHIDRIDKARPAYPNLSSADMAEKLRDVTDTFATNVQRWPEYSRTRFDALLPVNTLTKPRDVSATGGLAGRVMVGGHFYLQDDEALLIKSYPTEAKYQAIQLGHHWWESMDYAHRQSSLTADQAVLSSDGAYYFILTKNDPGYSNWLDTEGFMRGVLLMRYDGLPGNTMAENLNPSARLVKFNDLATFLPPDETMLSPEQRQDILAQRRAHVQKRFNF</sequence>
<comment type="caution">
    <text evidence="1">The sequence shown here is derived from an EMBL/GenBank/DDBJ whole genome shotgun (WGS) entry which is preliminary data.</text>
</comment>
<dbReference type="EC" id="6.3.2.6" evidence="1"/>
<dbReference type="Proteomes" id="UP000016762">
    <property type="component" value="Unassembled WGS sequence"/>
</dbReference>
<dbReference type="STRING" id="1397666.RS24_00995"/>
<accession>U2WBV8</accession>
<keyword evidence="2" id="KW-1185">Reference proteome</keyword>
<dbReference type="eggNOG" id="COG5361">
    <property type="taxonomic scope" value="Bacteria"/>
</dbReference>
<dbReference type="OrthoDB" id="7796491at2"/>
<dbReference type="GO" id="GO:0004639">
    <property type="term" value="F:phosphoribosylaminoimidazolesuccinocarboxamide synthase activity"/>
    <property type="evidence" value="ECO:0007669"/>
    <property type="project" value="UniProtKB-EC"/>
</dbReference>
<keyword evidence="1" id="KW-0436">Ligase</keyword>
<name>U2WBV8_9PROT</name>
<reference evidence="1 2" key="1">
    <citation type="journal article" date="2014" name="FEMS Microbiol. Ecol.">
        <title>Genomic differentiation among two strains of the PS1 clade isolated from geographically separated marine habitats.</title>
        <authorList>
            <person name="Jimenez-Infante F."/>
            <person name="Ngugi D.K."/>
            <person name="Alam I."/>
            <person name="Rashid M."/>
            <person name="Baalawi W."/>
            <person name="Kamau A.A."/>
            <person name="Bajic V.B."/>
            <person name="Stingl U."/>
        </authorList>
    </citation>
    <scope>NUCLEOTIDE SEQUENCE [LARGE SCALE GENOMIC DNA]</scope>
    <source>
        <strain evidence="1 2">RS24</strain>
    </source>
</reference>